<protein>
    <submittedName>
        <fullName evidence="1">Uncharacterized protein</fullName>
    </submittedName>
</protein>
<keyword evidence="2" id="KW-1185">Reference proteome</keyword>
<dbReference type="RefSeq" id="WP_132341440.1">
    <property type="nucleotide sequence ID" value="NZ_SMJZ01000305.1"/>
</dbReference>
<evidence type="ECO:0000313" key="2">
    <source>
        <dbReference type="Proteomes" id="UP000295157"/>
    </source>
</evidence>
<dbReference type="EMBL" id="SMJZ01000305">
    <property type="protein sequence ID" value="TDB95858.1"/>
    <property type="molecule type" value="Genomic_DNA"/>
</dbReference>
<accession>A0A4R4MJ74</accession>
<dbReference type="Proteomes" id="UP000295157">
    <property type="component" value="Unassembled WGS sequence"/>
</dbReference>
<dbReference type="OrthoDB" id="3474395at2"/>
<organism evidence="1 2">
    <name type="scientific">Nonomuraea longispora</name>
    <dbReference type="NCBI Taxonomy" id="1848320"/>
    <lineage>
        <taxon>Bacteria</taxon>
        <taxon>Bacillati</taxon>
        <taxon>Actinomycetota</taxon>
        <taxon>Actinomycetes</taxon>
        <taxon>Streptosporangiales</taxon>
        <taxon>Streptosporangiaceae</taxon>
        <taxon>Nonomuraea</taxon>
    </lineage>
</organism>
<name>A0A4R4MJ74_9ACTN</name>
<comment type="caution">
    <text evidence="1">The sequence shown here is derived from an EMBL/GenBank/DDBJ whole genome shotgun (WGS) entry which is preliminary data.</text>
</comment>
<evidence type="ECO:0000313" key="1">
    <source>
        <dbReference type="EMBL" id="TDB95858.1"/>
    </source>
</evidence>
<sequence>MRKWLAPMLYRVQQNQPEAEPPIDIEPFVLSSPAKGDAYDFSVTLFRTATSGGKRTSALFSDEVPEAEAVLQRACQEVRSTTWRFEITAPGAAEQATNERLQAISGSMTGVYRWAIRAEVNVPEEIRQLNRDAHKRQHDIRADADAALLRIKSTDEVRREWQDFLTAVVGSAQVEHAIKLAVSPEQLPQIIAELVEQRQQGAQQLLGTVDSIMQRYETVDMLNFMVKNETVLRRTLELLGLPVPPLEDDTLLVGRA</sequence>
<reference evidence="1 2" key="1">
    <citation type="submission" date="2019-02" db="EMBL/GenBank/DDBJ databases">
        <title>Draft genome sequences of novel Actinobacteria.</title>
        <authorList>
            <person name="Sahin N."/>
            <person name="Ay H."/>
            <person name="Saygin H."/>
        </authorList>
    </citation>
    <scope>NUCLEOTIDE SEQUENCE [LARGE SCALE GENOMIC DNA]</scope>
    <source>
        <strain evidence="1 2">KC201</strain>
    </source>
</reference>
<gene>
    <name evidence="1" type="ORF">E1267_41475</name>
</gene>
<proteinExistence type="predicted"/>
<dbReference type="AlphaFoldDB" id="A0A4R4MJ74"/>